<keyword evidence="2" id="KW-1185">Reference proteome</keyword>
<evidence type="ECO:0000313" key="1">
    <source>
        <dbReference type="EMBL" id="TFK62816.1"/>
    </source>
</evidence>
<dbReference type="EMBL" id="ML208558">
    <property type="protein sequence ID" value="TFK62816.1"/>
    <property type="molecule type" value="Genomic_DNA"/>
</dbReference>
<reference evidence="1 2" key="1">
    <citation type="journal article" date="2019" name="Nat. Ecol. Evol.">
        <title>Megaphylogeny resolves global patterns of mushroom evolution.</title>
        <authorList>
            <person name="Varga T."/>
            <person name="Krizsan K."/>
            <person name="Foldi C."/>
            <person name="Dima B."/>
            <person name="Sanchez-Garcia M."/>
            <person name="Sanchez-Ramirez S."/>
            <person name="Szollosi G.J."/>
            <person name="Szarkandi J.G."/>
            <person name="Papp V."/>
            <person name="Albert L."/>
            <person name="Andreopoulos W."/>
            <person name="Angelini C."/>
            <person name="Antonin V."/>
            <person name="Barry K.W."/>
            <person name="Bougher N.L."/>
            <person name="Buchanan P."/>
            <person name="Buyck B."/>
            <person name="Bense V."/>
            <person name="Catcheside P."/>
            <person name="Chovatia M."/>
            <person name="Cooper J."/>
            <person name="Damon W."/>
            <person name="Desjardin D."/>
            <person name="Finy P."/>
            <person name="Geml J."/>
            <person name="Haridas S."/>
            <person name="Hughes K."/>
            <person name="Justo A."/>
            <person name="Karasinski D."/>
            <person name="Kautmanova I."/>
            <person name="Kiss B."/>
            <person name="Kocsube S."/>
            <person name="Kotiranta H."/>
            <person name="LaButti K.M."/>
            <person name="Lechner B.E."/>
            <person name="Liimatainen K."/>
            <person name="Lipzen A."/>
            <person name="Lukacs Z."/>
            <person name="Mihaltcheva S."/>
            <person name="Morgado L.N."/>
            <person name="Niskanen T."/>
            <person name="Noordeloos M.E."/>
            <person name="Ohm R.A."/>
            <person name="Ortiz-Santana B."/>
            <person name="Ovrebo C."/>
            <person name="Racz N."/>
            <person name="Riley R."/>
            <person name="Savchenko A."/>
            <person name="Shiryaev A."/>
            <person name="Soop K."/>
            <person name="Spirin V."/>
            <person name="Szebenyi C."/>
            <person name="Tomsovsky M."/>
            <person name="Tulloss R.E."/>
            <person name="Uehling J."/>
            <person name="Grigoriev I.V."/>
            <person name="Vagvolgyi C."/>
            <person name="Papp T."/>
            <person name="Martin F.M."/>
            <person name="Miettinen O."/>
            <person name="Hibbett D.S."/>
            <person name="Nagy L.G."/>
        </authorList>
    </citation>
    <scope>NUCLEOTIDE SEQUENCE [LARGE SCALE GENOMIC DNA]</scope>
    <source>
        <strain evidence="1 2">NL-1719</strain>
    </source>
</reference>
<name>A0ACD3ABB6_9AGAR</name>
<evidence type="ECO:0000313" key="2">
    <source>
        <dbReference type="Proteomes" id="UP000308600"/>
    </source>
</evidence>
<accession>A0ACD3ABB6</accession>
<protein>
    <submittedName>
        <fullName evidence="1">Uncharacterized protein</fullName>
    </submittedName>
</protein>
<proteinExistence type="predicted"/>
<organism evidence="1 2">
    <name type="scientific">Pluteus cervinus</name>
    <dbReference type="NCBI Taxonomy" id="181527"/>
    <lineage>
        <taxon>Eukaryota</taxon>
        <taxon>Fungi</taxon>
        <taxon>Dikarya</taxon>
        <taxon>Basidiomycota</taxon>
        <taxon>Agaricomycotina</taxon>
        <taxon>Agaricomycetes</taxon>
        <taxon>Agaricomycetidae</taxon>
        <taxon>Agaricales</taxon>
        <taxon>Pluteineae</taxon>
        <taxon>Pluteaceae</taxon>
        <taxon>Pluteus</taxon>
    </lineage>
</organism>
<gene>
    <name evidence="1" type="ORF">BDN72DRAFT_862570</name>
</gene>
<dbReference type="Proteomes" id="UP000308600">
    <property type="component" value="Unassembled WGS sequence"/>
</dbReference>
<sequence>MGPGSLEQGREEGRGSTSRRTSKDLEEKVNRGRVPDRPVTSDPVGLLGPEVRFTPTPPFPLVHDVVVDETQYSGLYPIASSSQNVPRPHRRIPWNPLGLHRRTSFEGSTFGCVGQENILPCIATGVRELGIGQDGKAYTPSPQARKTPT</sequence>